<protein>
    <submittedName>
        <fullName evidence="1">Uncharacterized protein</fullName>
    </submittedName>
</protein>
<proteinExistence type="predicted"/>
<evidence type="ECO:0000313" key="1">
    <source>
        <dbReference type="EMBL" id="SOD12050.1"/>
    </source>
</evidence>
<dbReference type="AlphaFoldDB" id="A0A285ZR07"/>
<gene>
    <name evidence="1" type="ORF">SAMN06297358_0468</name>
</gene>
<keyword evidence="2" id="KW-1185">Reference proteome</keyword>
<sequence>MRVNIKTENRAMERLEPILKETFAGLNYLNVSEDSEYFYMEFASATKDMAKVMRELDGLVKPYIHKYGDENTAYVFHIYKGKELVNIIRYHEKHYGYRVAVKTDGEVQQLFVVDLLGIGDYSVFNQHFEQLGLMYRPVRTPAIGQYRMDLPTSFSDAGYWATSSKVLKPYLEKIVKGIAAQLNRDTGA</sequence>
<dbReference type="OrthoDB" id="770681at2"/>
<name>A0A285ZR07_9SPHI</name>
<reference evidence="2" key="1">
    <citation type="submission" date="2017-09" db="EMBL/GenBank/DDBJ databases">
        <authorList>
            <person name="Varghese N."/>
            <person name="Submissions S."/>
        </authorList>
    </citation>
    <scope>NUCLEOTIDE SEQUENCE [LARGE SCALE GENOMIC DNA]</scope>
    <source>
        <strain evidence="2">CGMCC 1.12803</strain>
    </source>
</reference>
<evidence type="ECO:0000313" key="2">
    <source>
        <dbReference type="Proteomes" id="UP000219281"/>
    </source>
</evidence>
<dbReference type="Proteomes" id="UP000219281">
    <property type="component" value="Unassembled WGS sequence"/>
</dbReference>
<dbReference type="RefSeq" id="WP_097128243.1">
    <property type="nucleotide sequence ID" value="NZ_OCMT01000001.1"/>
</dbReference>
<accession>A0A285ZR07</accession>
<dbReference type="EMBL" id="OCMT01000001">
    <property type="protein sequence ID" value="SOD12050.1"/>
    <property type="molecule type" value="Genomic_DNA"/>
</dbReference>
<organism evidence="1 2">
    <name type="scientific">Pedobacter xixiisoli</name>
    <dbReference type="NCBI Taxonomy" id="1476464"/>
    <lineage>
        <taxon>Bacteria</taxon>
        <taxon>Pseudomonadati</taxon>
        <taxon>Bacteroidota</taxon>
        <taxon>Sphingobacteriia</taxon>
        <taxon>Sphingobacteriales</taxon>
        <taxon>Sphingobacteriaceae</taxon>
        <taxon>Pedobacter</taxon>
    </lineage>
</organism>